<keyword evidence="3" id="KW-1185">Reference proteome</keyword>
<gene>
    <name evidence="2" type="ORF">KL940_004609</name>
</gene>
<evidence type="ECO:0000313" key="2">
    <source>
        <dbReference type="EMBL" id="KAG7846325.1"/>
    </source>
</evidence>
<evidence type="ECO:0000256" key="1">
    <source>
        <dbReference type="SAM" id="MobiDB-lite"/>
    </source>
</evidence>
<sequence>MQLHLATARYVWLIRLGLGRTGLHRVRKQREECWKTAEAAGVEGASEKACGSYTGPTSYSGVAVPSETSSQDGKNAKPGGGLNRRKKTAFPAKFGGQFLRGTNSLFSKQSLILAVRRACSAAQKKLFLTSKDKQRGQSQLFD</sequence>
<accession>A0ABQ7RRX1</accession>
<dbReference type="EMBL" id="JAHLVD010000014">
    <property type="protein sequence ID" value="KAG7846325.1"/>
    <property type="molecule type" value="Genomic_DNA"/>
</dbReference>
<comment type="caution">
    <text evidence="2">The sequence shown here is derived from an EMBL/GenBank/DDBJ whole genome shotgun (WGS) entry which is preliminary data.</text>
</comment>
<evidence type="ECO:0000313" key="3">
    <source>
        <dbReference type="Proteomes" id="UP001197328"/>
    </source>
</evidence>
<reference evidence="2 3" key="1">
    <citation type="journal article" date="2021" name="G3 (Bethesda)">
        <title>Genomic diversity, chromosomal rearrangements, and interspecies hybridization in the ogataea polymorpha species complex.</title>
        <authorList>
            <person name="Hanson S.J."/>
            <person name="Cinneide E.O."/>
            <person name="Salzberg L.I."/>
            <person name="Wolfe K.H."/>
            <person name="McGowan J."/>
            <person name="Fitzpatrick D.A."/>
            <person name="Matlin K."/>
        </authorList>
    </citation>
    <scope>NUCLEOTIDE SEQUENCE [LARGE SCALE GENOMIC DNA]</scope>
    <source>
        <strain evidence="2">51-138</strain>
    </source>
</reference>
<organism evidence="2 3">
    <name type="scientific">Pichia angusta</name>
    <name type="common">Yeast</name>
    <name type="synonym">Hansenula polymorpha</name>
    <dbReference type="NCBI Taxonomy" id="870730"/>
    <lineage>
        <taxon>Eukaryota</taxon>
        <taxon>Fungi</taxon>
        <taxon>Dikarya</taxon>
        <taxon>Ascomycota</taxon>
        <taxon>Saccharomycotina</taxon>
        <taxon>Pichiomycetes</taxon>
        <taxon>Pichiales</taxon>
        <taxon>Pichiaceae</taxon>
        <taxon>Ogataea</taxon>
    </lineage>
</organism>
<feature type="compositionally biased region" description="Polar residues" evidence="1">
    <location>
        <begin position="57"/>
        <end position="73"/>
    </location>
</feature>
<dbReference type="Proteomes" id="UP001197328">
    <property type="component" value="Unassembled WGS sequence"/>
</dbReference>
<feature type="region of interest" description="Disordered" evidence="1">
    <location>
        <begin position="57"/>
        <end position="87"/>
    </location>
</feature>
<protein>
    <submittedName>
        <fullName evidence="2">Uncharacterized protein</fullName>
    </submittedName>
</protein>
<proteinExistence type="predicted"/>
<name>A0ABQ7RRX1_PICAN</name>